<comment type="caution">
    <text evidence="4">The sequence shown here is derived from an EMBL/GenBank/DDBJ whole genome shotgun (WGS) entry which is preliminary data.</text>
</comment>
<dbReference type="GO" id="GO:0016020">
    <property type="term" value="C:membrane"/>
    <property type="evidence" value="ECO:0007669"/>
    <property type="project" value="InterPro"/>
</dbReference>
<name>A0AA41UXL0_PAPNU</name>
<keyword evidence="5" id="KW-1185">Reference proteome</keyword>
<comment type="similarity">
    <text evidence="1">Belongs to the CcmF/CycK/Ccl1/NrfE/CcsA family.</text>
</comment>
<evidence type="ECO:0000256" key="3">
    <source>
        <dbReference type="SAM" id="Phobius"/>
    </source>
</evidence>
<feature type="transmembrane region" description="Helical" evidence="3">
    <location>
        <begin position="82"/>
        <end position="105"/>
    </location>
</feature>
<dbReference type="GO" id="GO:0017004">
    <property type="term" value="P:cytochrome complex assembly"/>
    <property type="evidence" value="ECO:0007669"/>
    <property type="project" value="UniProtKB-KW"/>
</dbReference>
<evidence type="ECO:0000256" key="1">
    <source>
        <dbReference type="ARBA" id="ARBA00009186"/>
    </source>
</evidence>
<dbReference type="EMBL" id="JAJJMA010024876">
    <property type="protein sequence ID" value="MCL7023657.1"/>
    <property type="molecule type" value="Genomic_DNA"/>
</dbReference>
<protein>
    <submittedName>
        <fullName evidence="4">Uncharacterized protein</fullName>
    </submittedName>
</protein>
<accession>A0AA41UXL0</accession>
<reference evidence="4" key="1">
    <citation type="submission" date="2022-03" db="EMBL/GenBank/DDBJ databases">
        <title>A functionally conserved STORR gene fusion in Papaver species that diverged 16.8 million years ago.</title>
        <authorList>
            <person name="Catania T."/>
        </authorList>
    </citation>
    <scope>NUCLEOTIDE SEQUENCE</scope>
    <source>
        <strain evidence="4">S-191538</strain>
    </source>
</reference>
<feature type="transmembrane region" description="Helical" evidence="3">
    <location>
        <begin position="125"/>
        <end position="143"/>
    </location>
</feature>
<organism evidence="4 5">
    <name type="scientific">Papaver nudicaule</name>
    <name type="common">Iceland poppy</name>
    <dbReference type="NCBI Taxonomy" id="74823"/>
    <lineage>
        <taxon>Eukaryota</taxon>
        <taxon>Viridiplantae</taxon>
        <taxon>Streptophyta</taxon>
        <taxon>Embryophyta</taxon>
        <taxon>Tracheophyta</taxon>
        <taxon>Spermatophyta</taxon>
        <taxon>Magnoliopsida</taxon>
        <taxon>Ranunculales</taxon>
        <taxon>Papaveraceae</taxon>
        <taxon>Papaveroideae</taxon>
        <taxon>Papaver</taxon>
    </lineage>
</organism>
<keyword evidence="3" id="KW-1133">Transmembrane helix</keyword>
<dbReference type="Proteomes" id="UP001177140">
    <property type="component" value="Unassembled WGS sequence"/>
</dbReference>
<keyword evidence="3" id="KW-0812">Transmembrane</keyword>
<keyword evidence="3" id="KW-0472">Membrane</keyword>
<evidence type="ECO:0000313" key="4">
    <source>
        <dbReference type="EMBL" id="MCL7023657.1"/>
    </source>
</evidence>
<evidence type="ECO:0000256" key="2">
    <source>
        <dbReference type="ARBA" id="ARBA00022748"/>
    </source>
</evidence>
<sequence>MRNGVAEKNEILLHSAGCVGSRLLKFKGVGTTSSSICWTADASTTVSDQEHEPIRIWILTCRCFLTVGILQGKNASFMPRVLATSCIFSIILPLLNSWTLLLNIVTLPSLLAFIHSFATEDTRALFLWHFFLLMTDISIIFFSHMKQHASFHRTYQKEMAVARARGGR</sequence>
<dbReference type="InterPro" id="IPR003567">
    <property type="entry name" value="Cyt_c_biogenesis"/>
</dbReference>
<proteinExistence type="inferred from homology"/>
<dbReference type="AlphaFoldDB" id="A0AA41UXL0"/>
<keyword evidence="2" id="KW-0201">Cytochrome c-type biogenesis</keyword>
<dbReference type="GO" id="GO:0015232">
    <property type="term" value="F:heme transmembrane transporter activity"/>
    <property type="evidence" value="ECO:0007669"/>
    <property type="project" value="InterPro"/>
</dbReference>
<dbReference type="PANTHER" id="PTHR43653:SF1">
    <property type="entry name" value="CYTOCHROME C-TYPE BIOGENESIS PROTEIN CCMF"/>
    <property type="match status" value="1"/>
</dbReference>
<dbReference type="PANTHER" id="PTHR43653">
    <property type="entry name" value="CYTOCHROME C ASSEMBLY PROTEIN-RELATED"/>
    <property type="match status" value="1"/>
</dbReference>
<evidence type="ECO:0000313" key="5">
    <source>
        <dbReference type="Proteomes" id="UP001177140"/>
    </source>
</evidence>
<gene>
    <name evidence="4" type="ORF">MKW94_008051</name>
</gene>